<dbReference type="SUPFAM" id="SSF51445">
    <property type="entry name" value="(Trans)glycosidases"/>
    <property type="match status" value="1"/>
</dbReference>
<evidence type="ECO:0000256" key="1">
    <source>
        <dbReference type="ARBA" id="ARBA00022801"/>
    </source>
</evidence>
<feature type="domain" description="GH10" evidence="4">
    <location>
        <begin position="311"/>
        <end position="571"/>
    </location>
</feature>
<keyword evidence="2" id="KW-0119">Carbohydrate metabolism</keyword>
<evidence type="ECO:0000256" key="2">
    <source>
        <dbReference type="ARBA" id="ARBA00023277"/>
    </source>
</evidence>
<dbReference type="Pfam" id="PF00331">
    <property type="entry name" value="Glyco_hydro_10"/>
    <property type="match status" value="1"/>
</dbReference>
<evidence type="ECO:0000256" key="3">
    <source>
        <dbReference type="ARBA" id="ARBA00023326"/>
    </source>
</evidence>
<reference evidence="5" key="1">
    <citation type="submission" date="2020-10" db="EMBL/GenBank/DDBJ databases">
        <authorList>
            <person name="Lu T."/>
            <person name="Wang Q."/>
            <person name="Han X."/>
        </authorList>
    </citation>
    <scope>NUCLEOTIDE SEQUENCE</scope>
    <source>
        <strain evidence="5">WQ 366</strain>
    </source>
</reference>
<dbReference type="Gene3D" id="3.20.20.80">
    <property type="entry name" value="Glycosidases"/>
    <property type="match status" value="1"/>
</dbReference>
<dbReference type="RefSeq" id="WP_225552004.1">
    <property type="nucleotide sequence ID" value="NZ_JADEYP010000007.1"/>
</dbReference>
<protein>
    <submittedName>
        <fullName evidence="5">Endo-1,4-beta-xylanase</fullName>
    </submittedName>
</protein>
<proteinExistence type="predicted"/>
<dbReference type="SMART" id="SM00633">
    <property type="entry name" value="Glyco_10"/>
    <property type="match status" value="1"/>
</dbReference>
<sequence>MKTNIKFHKSFTLAIATLGILNSCAEFENREMFVDKPQSIIDQETRDSYEVLKKYIDYSTQPNFKLGAEINIADIQNNTLLYRLLNTHFNEYSITLGALNHNTNVLTDGTINTEAIDNALSKNDTTPRFIHAGHLVWHENQQDGYLNKLIANVILPGISGIDNVVDFEKDAVGTSYPTNVNNATAKVALDPIATGNSGKVLHILKNPSTVFPQFKITLPAGRKLAYYKNVTIDFKGDGCCGFYGSGMRMAITENYGNPNLTGYGSPQSFGIPINAWGRGMMILPIANLNLTPAQKELNTFVLTIGSQTGAPDYMIDNIKMNWEIPGQTIVKTPEEKKEIITNEMDKWLKSIGETGKNRINSWSVVYQPMDNNNPSLLRGNPSGAALPANTFYWQDFLGKDYAAIAINKIKQYSNQSDKIYITETNLDEYPDKIDGLKDFIAYTEQKGAKVDGIATEFALSFDSDKSKVENALSKLASTGKLIKISALDIGIGVNITSATPSFYVQQAEMYKWFVKVYNSNIPANQRGGITFRSPVDQLTSSTWRPNEPIGIFTNRNGYQRKPAYIGVIEAFQNK</sequence>
<accession>A0ABS7Z379</accession>
<evidence type="ECO:0000313" key="5">
    <source>
        <dbReference type="EMBL" id="MCA5004618.1"/>
    </source>
</evidence>
<gene>
    <name evidence="5" type="ORF">IPZ78_05545</name>
</gene>
<organism evidence="5 6">
    <name type="scientific">Sphingobacterium bovistauri</name>
    <dbReference type="NCBI Taxonomy" id="2781959"/>
    <lineage>
        <taxon>Bacteria</taxon>
        <taxon>Pseudomonadati</taxon>
        <taxon>Bacteroidota</taxon>
        <taxon>Sphingobacteriia</taxon>
        <taxon>Sphingobacteriales</taxon>
        <taxon>Sphingobacteriaceae</taxon>
        <taxon>Sphingobacterium</taxon>
    </lineage>
</organism>
<keyword evidence="3" id="KW-0624">Polysaccharide degradation</keyword>
<comment type="caution">
    <text evidence="5">The sequence shown here is derived from an EMBL/GenBank/DDBJ whole genome shotgun (WGS) entry which is preliminary data.</text>
</comment>
<dbReference type="EMBL" id="JADEYP010000007">
    <property type="protein sequence ID" value="MCA5004618.1"/>
    <property type="molecule type" value="Genomic_DNA"/>
</dbReference>
<evidence type="ECO:0000259" key="4">
    <source>
        <dbReference type="SMART" id="SM00633"/>
    </source>
</evidence>
<dbReference type="InterPro" id="IPR001000">
    <property type="entry name" value="GH10_dom"/>
</dbReference>
<evidence type="ECO:0000313" key="6">
    <source>
        <dbReference type="Proteomes" id="UP001165302"/>
    </source>
</evidence>
<keyword evidence="6" id="KW-1185">Reference proteome</keyword>
<dbReference type="Proteomes" id="UP001165302">
    <property type="component" value="Unassembled WGS sequence"/>
</dbReference>
<keyword evidence="1" id="KW-0378">Hydrolase</keyword>
<name>A0ABS7Z379_9SPHI</name>
<dbReference type="InterPro" id="IPR017853">
    <property type="entry name" value="GH"/>
</dbReference>